<organism evidence="7 10">
    <name type="scientific">Adineta ricciae</name>
    <name type="common">Rotifer</name>
    <dbReference type="NCBI Taxonomy" id="249248"/>
    <lineage>
        <taxon>Eukaryota</taxon>
        <taxon>Metazoa</taxon>
        <taxon>Spiralia</taxon>
        <taxon>Gnathifera</taxon>
        <taxon>Rotifera</taxon>
        <taxon>Eurotatoria</taxon>
        <taxon>Bdelloidea</taxon>
        <taxon>Adinetida</taxon>
        <taxon>Adinetidae</taxon>
        <taxon>Adineta</taxon>
    </lineage>
</organism>
<sequence length="277" mass="30602">MHFLSIFLIYAGYLVDYSINGLLWNETYLKGDVVQVGDLNVYSVGKSALNFAVIVIYDVRGFNISQTRVFCDRLASEYSTRVVMPDFFRGGAAPSRGNLSAWVSMATNWSRVSNDLTNMAAWLQKNDSTTRIGLIGFCWGGLQVVRACSNLSSLFFTGVSIHGSSITVTEVSLLKKPMFFIASGTDPALRPNISDAIERANPQISQQCQYQTYDNMVHGFASAGANFSNPANVAALNDVHLNVTNYFTKVLNNPAPFLSMNSQLAFFCFCVTYIYVK</sequence>
<dbReference type="InterPro" id="IPR029058">
    <property type="entry name" value="AB_hydrolase_fold"/>
</dbReference>
<accession>A0A813MIJ7</accession>
<dbReference type="PANTHER" id="PTHR46812:SF1">
    <property type="entry name" value="CARBOXYMETHYLENEBUTENOLIDASE HOMOLOG"/>
    <property type="match status" value="1"/>
</dbReference>
<feature type="domain" description="Dienelactone hydrolase" evidence="6">
    <location>
        <begin position="50"/>
        <end position="250"/>
    </location>
</feature>
<comment type="subcellular location">
    <subcellularLocation>
        <location evidence="1">Cytoplasm</location>
        <location evidence="1">Cytosol</location>
    </subcellularLocation>
</comment>
<evidence type="ECO:0000256" key="3">
    <source>
        <dbReference type="ARBA" id="ARBA00014180"/>
    </source>
</evidence>
<dbReference type="GO" id="GO:0005829">
    <property type="term" value="C:cytosol"/>
    <property type="evidence" value="ECO:0007669"/>
    <property type="project" value="UniProtKB-SubCell"/>
</dbReference>
<keyword evidence="4" id="KW-0963">Cytoplasm</keyword>
<comment type="similarity">
    <text evidence="2">Belongs to the dienelactone hydrolase family.</text>
</comment>
<dbReference type="InterPro" id="IPR002925">
    <property type="entry name" value="Dienelactn_hydro"/>
</dbReference>
<dbReference type="Pfam" id="PF01738">
    <property type="entry name" value="DLH"/>
    <property type="match status" value="1"/>
</dbReference>
<evidence type="ECO:0000313" key="7">
    <source>
        <dbReference type="EMBL" id="CAF0720651.1"/>
    </source>
</evidence>
<keyword evidence="9" id="KW-1185">Reference proteome</keyword>
<gene>
    <name evidence="7" type="ORF">EDS130_LOCUS212</name>
    <name evidence="8" type="ORF">XAT740_LOCUS26611</name>
</gene>
<dbReference type="Proteomes" id="UP000663828">
    <property type="component" value="Unassembled WGS sequence"/>
</dbReference>
<reference evidence="7" key="1">
    <citation type="submission" date="2021-02" db="EMBL/GenBank/DDBJ databases">
        <authorList>
            <person name="Nowell W R."/>
        </authorList>
    </citation>
    <scope>NUCLEOTIDE SEQUENCE</scope>
</reference>
<dbReference type="EMBL" id="CAJNOJ010000001">
    <property type="protein sequence ID" value="CAF0720651.1"/>
    <property type="molecule type" value="Genomic_DNA"/>
</dbReference>
<evidence type="ECO:0000259" key="6">
    <source>
        <dbReference type="Pfam" id="PF01738"/>
    </source>
</evidence>
<dbReference type="EMBL" id="CAJNOR010002171">
    <property type="protein sequence ID" value="CAF1257796.1"/>
    <property type="molecule type" value="Genomic_DNA"/>
</dbReference>
<dbReference type="SUPFAM" id="SSF53474">
    <property type="entry name" value="alpha/beta-Hydrolases"/>
    <property type="match status" value="1"/>
</dbReference>
<dbReference type="Proteomes" id="UP000663852">
    <property type="component" value="Unassembled WGS sequence"/>
</dbReference>
<evidence type="ECO:0000313" key="9">
    <source>
        <dbReference type="Proteomes" id="UP000663828"/>
    </source>
</evidence>
<evidence type="ECO:0000313" key="8">
    <source>
        <dbReference type="EMBL" id="CAF1257796.1"/>
    </source>
</evidence>
<evidence type="ECO:0000313" key="10">
    <source>
        <dbReference type="Proteomes" id="UP000663852"/>
    </source>
</evidence>
<dbReference type="InterPro" id="IPR042946">
    <property type="entry name" value="CMBL"/>
</dbReference>
<evidence type="ECO:0000256" key="4">
    <source>
        <dbReference type="ARBA" id="ARBA00022490"/>
    </source>
</evidence>
<protein>
    <recommendedName>
        <fullName evidence="3">Carboxymethylenebutenolidase homolog</fullName>
    </recommendedName>
</protein>
<dbReference type="GO" id="GO:0016787">
    <property type="term" value="F:hydrolase activity"/>
    <property type="evidence" value="ECO:0007669"/>
    <property type="project" value="UniProtKB-KW"/>
</dbReference>
<dbReference type="PANTHER" id="PTHR46812">
    <property type="entry name" value="CARBOXYMETHYLENEBUTENOLIDASE HOMOLOG"/>
    <property type="match status" value="1"/>
</dbReference>
<dbReference type="AlphaFoldDB" id="A0A813MIJ7"/>
<keyword evidence="5" id="KW-0378">Hydrolase</keyword>
<dbReference type="OrthoDB" id="17560at2759"/>
<evidence type="ECO:0000256" key="5">
    <source>
        <dbReference type="ARBA" id="ARBA00022801"/>
    </source>
</evidence>
<evidence type="ECO:0000256" key="1">
    <source>
        <dbReference type="ARBA" id="ARBA00004514"/>
    </source>
</evidence>
<name>A0A813MIJ7_ADIRI</name>
<proteinExistence type="inferred from homology"/>
<dbReference type="Gene3D" id="3.40.50.1820">
    <property type="entry name" value="alpha/beta hydrolase"/>
    <property type="match status" value="1"/>
</dbReference>
<evidence type="ECO:0000256" key="2">
    <source>
        <dbReference type="ARBA" id="ARBA00008456"/>
    </source>
</evidence>
<comment type="caution">
    <text evidence="7">The sequence shown here is derived from an EMBL/GenBank/DDBJ whole genome shotgun (WGS) entry which is preliminary data.</text>
</comment>